<comment type="caution">
    <text evidence="2">The sequence shown here is derived from an EMBL/GenBank/DDBJ whole genome shotgun (WGS) entry which is preliminary data.</text>
</comment>
<gene>
    <name evidence="2" type="ORF">WR25_18352</name>
</gene>
<proteinExistence type="predicted"/>
<feature type="region of interest" description="Disordered" evidence="1">
    <location>
        <begin position="105"/>
        <end position="130"/>
    </location>
</feature>
<accession>A0A2A2K9F5</accession>
<reference evidence="2 3" key="1">
    <citation type="journal article" date="2017" name="Curr. Biol.">
        <title>Genome architecture and evolution of a unichromosomal asexual nematode.</title>
        <authorList>
            <person name="Fradin H."/>
            <person name="Zegar C."/>
            <person name="Gutwein M."/>
            <person name="Lucas J."/>
            <person name="Kovtun M."/>
            <person name="Corcoran D."/>
            <person name="Baugh L.R."/>
            <person name="Kiontke K."/>
            <person name="Gunsalus K."/>
            <person name="Fitch D.H."/>
            <person name="Piano F."/>
        </authorList>
    </citation>
    <scope>NUCLEOTIDE SEQUENCE [LARGE SCALE GENOMIC DNA]</scope>
    <source>
        <strain evidence="2">PF1309</strain>
    </source>
</reference>
<organism evidence="2 3">
    <name type="scientific">Diploscapter pachys</name>
    <dbReference type="NCBI Taxonomy" id="2018661"/>
    <lineage>
        <taxon>Eukaryota</taxon>
        <taxon>Metazoa</taxon>
        <taxon>Ecdysozoa</taxon>
        <taxon>Nematoda</taxon>
        <taxon>Chromadorea</taxon>
        <taxon>Rhabditida</taxon>
        <taxon>Rhabditina</taxon>
        <taxon>Rhabditomorpha</taxon>
        <taxon>Rhabditoidea</taxon>
        <taxon>Rhabditidae</taxon>
        <taxon>Diploscapter</taxon>
    </lineage>
</organism>
<dbReference type="Proteomes" id="UP000218231">
    <property type="component" value="Unassembled WGS sequence"/>
</dbReference>
<name>A0A2A2K9F5_9BILA</name>
<keyword evidence="3" id="KW-1185">Reference proteome</keyword>
<sequence length="130" mass="13893">MLSRSPIRSISPAAAAPIAVARRSRVPFLSIVPPAKSRSKPAMPLRIRPSRRQKAMISAQVQMLAPSRPSITTFTTISACRNSATGDSVAASMLNTGFMNWSPARSGVGRWRASRPVDASAVPMARRAPP</sequence>
<evidence type="ECO:0000256" key="1">
    <source>
        <dbReference type="SAM" id="MobiDB-lite"/>
    </source>
</evidence>
<dbReference type="EMBL" id="LIAE01009249">
    <property type="protein sequence ID" value="PAV70571.1"/>
    <property type="molecule type" value="Genomic_DNA"/>
</dbReference>
<protein>
    <submittedName>
        <fullName evidence="2">Uncharacterized protein</fullName>
    </submittedName>
</protein>
<dbReference type="AlphaFoldDB" id="A0A2A2K9F5"/>
<evidence type="ECO:0000313" key="3">
    <source>
        <dbReference type="Proteomes" id="UP000218231"/>
    </source>
</evidence>
<evidence type="ECO:0000313" key="2">
    <source>
        <dbReference type="EMBL" id="PAV70571.1"/>
    </source>
</evidence>